<evidence type="ECO:0000313" key="2">
    <source>
        <dbReference type="Proteomes" id="UP000064249"/>
    </source>
</evidence>
<dbReference type="AlphaFoldDB" id="A0A117LGL6"/>
<dbReference type="Gene3D" id="1.10.1370.30">
    <property type="match status" value="1"/>
</dbReference>
<keyword evidence="1" id="KW-0121">Carboxypeptidase</keyword>
<dbReference type="Proteomes" id="UP000064249">
    <property type="component" value="Unassembled WGS sequence"/>
</dbReference>
<dbReference type="GO" id="GO:0004181">
    <property type="term" value="F:metallocarboxypeptidase activity"/>
    <property type="evidence" value="ECO:0007669"/>
    <property type="project" value="InterPro"/>
</dbReference>
<evidence type="ECO:0000313" key="1">
    <source>
        <dbReference type="EMBL" id="KUK46047.1"/>
    </source>
</evidence>
<comment type="caution">
    <text evidence="1">The sequence shown here is derived from an EMBL/GenBank/DDBJ whole genome shotgun (WGS) entry which is preliminary data.</text>
</comment>
<dbReference type="GO" id="GO:0006508">
    <property type="term" value="P:proteolysis"/>
    <property type="evidence" value="ECO:0007669"/>
    <property type="project" value="InterPro"/>
</dbReference>
<gene>
    <name evidence="1" type="ORF">XD73_1076</name>
</gene>
<protein>
    <submittedName>
        <fullName evidence="1">Carboxypeptidase Taq</fullName>
    </submittedName>
</protein>
<sequence>MSEENELSPKMKNLIEISAEIEDLSHVSALLGWDQQTNMPAGGAEERGLQMAAIGRIIHEKLTSLDGDKFFADLEEEIGDLNAETDQARAVKVAKRQYEKQTKVPLPLLMETIQTTTMAHEAWVEAKTKSDFSIFKPHLEKIVDLRKQYAALFEPYDHVYDPLLDDFEPGMKTAEVKEIFNILRPQQVELLKAIAEKDPPDNSFLKQHYDEERQEII</sequence>
<accession>A0A117LGL6</accession>
<dbReference type="Pfam" id="PF02074">
    <property type="entry name" value="Peptidase_M32"/>
    <property type="match status" value="1"/>
</dbReference>
<feature type="non-terminal residue" evidence="1">
    <location>
        <position position="217"/>
    </location>
</feature>
<dbReference type="PANTHER" id="PTHR34217:SF1">
    <property type="entry name" value="CARBOXYPEPTIDASE 1"/>
    <property type="match status" value="1"/>
</dbReference>
<reference evidence="1 2" key="1">
    <citation type="journal article" date="2015" name="MBio">
        <title>Genome-Resolved Metagenomic Analysis Reveals Roles for Candidate Phyla and Other Microbial Community Members in Biogeochemical Transformations in Oil Reservoirs.</title>
        <authorList>
            <person name="Hu P."/>
            <person name="Tom L."/>
            <person name="Singh A."/>
            <person name="Thomas B.C."/>
            <person name="Baker B.J."/>
            <person name="Piceno Y.M."/>
            <person name="Andersen G.L."/>
            <person name="Banfield J.F."/>
        </authorList>
    </citation>
    <scope>NUCLEOTIDE SEQUENCE [LARGE SCALE GENOMIC DNA]</scope>
    <source>
        <strain evidence="1">46_16</strain>
    </source>
</reference>
<dbReference type="InterPro" id="IPR001333">
    <property type="entry name" value="Peptidase_M32_Taq"/>
</dbReference>
<name>A0A117LGL6_9CHLR</name>
<dbReference type="SUPFAM" id="SSF55486">
    <property type="entry name" value="Metalloproteases ('zincins'), catalytic domain"/>
    <property type="match status" value="1"/>
</dbReference>
<dbReference type="PROSITE" id="PS52034">
    <property type="entry name" value="PEPTIDASE_M32"/>
    <property type="match status" value="1"/>
</dbReference>
<dbReference type="EMBL" id="LGFU01000082">
    <property type="protein sequence ID" value="KUK46047.1"/>
    <property type="molecule type" value="Genomic_DNA"/>
</dbReference>
<keyword evidence="1" id="KW-0645">Protease</keyword>
<dbReference type="PANTHER" id="PTHR34217">
    <property type="entry name" value="METAL-DEPENDENT CARBOXYPEPTIDASE"/>
    <property type="match status" value="1"/>
</dbReference>
<keyword evidence="1" id="KW-0378">Hydrolase</keyword>
<organism evidence="1 2">
    <name type="scientific">Anaerolinea thermophila</name>
    <dbReference type="NCBI Taxonomy" id="167964"/>
    <lineage>
        <taxon>Bacteria</taxon>
        <taxon>Bacillati</taxon>
        <taxon>Chloroflexota</taxon>
        <taxon>Anaerolineae</taxon>
        <taxon>Anaerolineales</taxon>
        <taxon>Anaerolineaceae</taxon>
        <taxon>Anaerolinea</taxon>
    </lineage>
</organism>
<proteinExistence type="predicted"/>